<protein>
    <recommendedName>
        <fullName evidence="4">LamG domain-containing protein</fullName>
    </recommendedName>
</protein>
<evidence type="ECO:0008006" key="4">
    <source>
        <dbReference type="Google" id="ProtNLM"/>
    </source>
</evidence>
<gene>
    <name evidence="2" type="ORF">D1164_00950</name>
</gene>
<keyword evidence="3" id="KW-1185">Reference proteome</keyword>
<sequence length="210" mass="23864">MNKKMTLALLLILGATTIFAQANYRPGLFFREDWKEIPAEIPLSQKHVNNPDLMVQLYGAGKDSLKKSNHERPADDPYYVWSGLCLGNWLVSLKHKQNNVDLTGFAKIRWRTKQAGVRSLHIALKLADGTWLVSNLSDGPSKDWRIKEFNIQDIKWHRLDIERVTETGPLEKPDLSNVEEIGFTDLMPGGKSAACSRLDWIEVDGKPVKR</sequence>
<dbReference type="AlphaFoldDB" id="A0A399D9T0"/>
<dbReference type="Proteomes" id="UP000266441">
    <property type="component" value="Unassembled WGS sequence"/>
</dbReference>
<comment type="caution">
    <text evidence="2">The sequence shown here is derived from an EMBL/GenBank/DDBJ whole genome shotgun (WGS) entry which is preliminary data.</text>
</comment>
<reference evidence="2 3" key="1">
    <citation type="journal article" date="2015" name="Int. J. Syst. Evol. Microbiol.">
        <title>Mariniphaga sediminis sp. nov., isolated from coastal sediment.</title>
        <authorList>
            <person name="Wang F.Q."/>
            <person name="Shen Q.Y."/>
            <person name="Chen G.J."/>
            <person name="Du Z.J."/>
        </authorList>
    </citation>
    <scope>NUCLEOTIDE SEQUENCE [LARGE SCALE GENOMIC DNA]</scope>
    <source>
        <strain evidence="2 3">SY21</strain>
    </source>
</reference>
<evidence type="ECO:0000313" key="3">
    <source>
        <dbReference type="Proteomes" id="UP000266441"/>
    </source>
</evidence>
<accession>A0A399D9T0</accession>
<evidence type="ECO:0000313" key="2">
    <source>
        <dbReference type="EMBL" id="RIH67032.1"/>
    </source>
</evidence>
<name>A0A399D9T0_9BACT</name>
<feature type="signal peptide" evidence="1">
    <location>
        <begin position="1"/>
        <end position="20"/>
    </location>
</feature>
<proteinExistence type="predicted"/>
<organism evidence="2 3">
    <name type="scientific">Mariniphaga sediminis</name>
    <dbReference type="NCBI Taxonomy" id="1628158"/>
    <lineage>
        <taxon>Bacteria</taxon>
        <taxon>Pseudomonadati</taxon>
        <taxon>Bacteroidota</taxon>
        <taxon>Bacteroidia</taxon>
        <taxon>Marinilabiliales</taxon>
        <taxon>Prolixibacteraceae</taxon>
        <taxon>Mariniphaga</taxon>
    </lineage>
</organism>
<dbReference type="OrthoDB" id="838643at2"/>
<keyword evidence="1" id="KW-0732">Signal</keyword>
<evidence type="ECO:0000256" key="1">
    <source>
        <dbReference type="SAM" id="SignalP"/>
    </source>
</evidence>
<feature type="chain" id="PRO_5017410972" description="LamG domain-containing protein" evidence="1">
    <location>
        <begin position="21"/>
        <end position="210"/>
    </location>
</feature>
<dbReference type="EMBL" id="QWET01000001">
    <property type="protein sequence ID" value="RIH67032.1"/>
    <property type="molecule type" value="Genomic_DNA"/>
</dbReference>
<dbReference type="RefSeq" id="WP_119348058.1">
    <property type="nucleotide sequence ID" value="NZ_QWET01000001.1"/>
</dbReference>